<proteinExistence type="inferred from homology"/>
<accession>A0A1G6UGC0</accession>
<dbReference type="InterPro" id="IPR022653">
    <property type="entry name" value="De-COase2_pyr-phos_BS"/>
</dbReference>
<keyword evidence="11" id="KW-1185">Reference proteome</keyword>
<dbReference type="Pfam" id="PF02784">
    <property type="entry name" value="Orn_Arg_deC_N"/>
    <property type="match status" value="1"/>
</dbReference>
<dbReference type="InterPro" id="IPR002433">
    <property type="entry name" value="Orn_de-COase"/>
</dbReference>
<dbReference type="Gene3D" id="2.40.37.10">
    <property type="entry name" value="Lyase, Ornithine Decarboxylase, Chain A, domain 1"/>
    <property type="match status" value="1"/>
</dbReference>
<dbReference type="PANTHER" id="PTHR11482:SF6">
    <property type="entry name" value="ORNITHINE DECARBOXYLASE 1-RELATED"/>
    <property type="match status" value="1"/>
</dbReference>
<evidence type="ECO:0000256" key="3">
    <source>
        <dbReference type="ARBA" id="ARBA00022898"/>
    </source>
</evidence>
<feature type="domain" description="Orn/DAP/Arg decarboxylase 2 N-terminal" evidence="9">
    <location>
        <begin position="62"/>
        <end position="281"/>
    </location>
</feature>
<feature type="active site" description="Proton donor" evidence="8">
    <location>
        <position position="344"/>
    </location>
</feature>
<organism evidence="10 11">
    <name type="scientific">Kordiimonas lacus</name>
    <dbReference type="NCBI Taxonomy" id="637679"/>
    <lineage>
        <taxon>Bacteria</taxon>
        <taxon>Pseudomonadati</taxon>
        <taxon>Pseudomonadota</taxon>
        <taxon>Alphaproteobacteria</taxon>
        <taxon>Kordiimonadales</taxon>
        <taxon>Kordiimonadaceae</taxon>
        <taxon>Kordiimonas</taxon>
    </lineage>
</organism>
<dbReference type="PANTHER" id="PTHR11482">
    <property type="entry name" value="ARGININE/DIAMINOPIMELATE/ORNITHINE DECARBOXYLASE"/>
    <property type="match status" value="1"/>
</dbReference>
<evidence type="ECO:0000256" key="8">
    <source>
        <dbReference type="PIRSR" id="PIRSR600183-50"/>
    </source>
</evidence>
<dbReference type="InterPro" id="IPR009006">
    <property type="entry name" value="Ala_racemase/Decarboxylase_C"/>
</dbReference>
<dbReference type="AlphaFoldDB" id="A0A1G6UGC0"/>
<comment type="pathway">
    <text evidence="5">Amine and polyamine biosynthesis; putrescine biosynthesis via L-ornithine pathway; putrescine from L-ornithine: step 1/1.</text>
</comment>
<dbReference type="EC" id="4.1.1.17" evidence="6"/>
<reference evidence="10 11" key="1">
    <citation type="submission" date="2016-10" db="EMBL/GenBank/DDBJ databases">
        <authorList>
            <person name="de Groot N.N."/>
        </authorList>
    </citation>
    <scope>NUCLEOTIDE SEQUENCE [LARGE SCALE GENOMIC DNA]</scope>
    <source>
        <strain evidence="10 11">CGMCC 1.9109</strain>
    </source>
</reference>
<dbReference type="STRING" id="637679.GCA_001550055_00330"/>
<dbReference type="SUPFAM" id="SSF51419">
    <property type="entry name" value="PLP-binding barrel"/>
    <property type="match status" value="1"/>
</dbReference>
<dbReference type="CDD" id="cd00622">
    <property type="entry name" value="PLPDE_III_ODC"/>
    <property type="match status" value="1"/>
</dbReference>
<comment type="cofactor">
    <cofactor evidence="1 8">
        <name>pyridoxal 5'-phosphate</name>
        <dbReference type="ChEBI" id="CHEBI:597326"/>
    </cofactor>
</comment>
<evidence type="ECO:0000256" key="4">
    <source>
        <dbReference type="ARBA" id="ARBA00023239"/>
    </source>
</evidence>
<gene>
    <name evidence="10" type="ORF">SAMN04488071_0560</name>
</gene>
<protein>
    <recommendedName>
        <fullName evidence="6">ornithine decarboxylase</fullName>
        <ecNumber evidence="6">4.1.1.17</ecNumber>
    </recommendedName>
</protein>
<evidence type="ECO:0000259" key="9">
    <source>
        <dbReference type="Pfam" id="PF02784"/>
    </source>
</evidence>
<dbReference type="GO" id="GO:0004586">
    <property type="term" value="F:ornithine decarboxylase activity"/>
    <property type="evidence" value="ECO:0007669"/>
    <property type="project" value="UniProtKB-EC"/>
</dbReference>
<dbReference type="InterPro" id="IPR000183">
    <property type="entry name" value="Orn/DAP/Arg_de-COase"/>
</dbReference>
<evidence type="ECO:0000256" key="7">
    <source>
        <dbReference type="ARBA" id="ARBA00049127"/>
    </source>
</evidence>
<dbReference type="PRINTS" id="PR01179">
    <property type="entry name" value="ODADCRBXLASE"/>
</dbReference>
<evidence type="ECO:0000313" key="11">
    <source>
        <dbReference type="Proteomes" id="UP000183685"/>
    </source>
</evidence>
<evidence type="ECO:0000256" key="2">
    <source>
        <dbReference type="ARBA" id="ARBA00008872"/>
    </source>
</evidence>
<dbReference type="RefSeq" id="WP_082714728.1">
    <property type="nucleotide sequence ID" value="NZ_FNAK01000001.1"/>
</dbReference>
<evidence type="ECO:0000313" key="10">
    <source>
        <dbReference type="EMBL" id="SDD39637.1"/>
    </source>
</evidence>
<dbReference type="PRINTS" id="PR01182">
    <property type="entry name" value="ORNDCRBXLASE"/>
</dbReference>
<name>A0A1G6UGC0_9PROT</name>
<dbReference type="Gene3D" id="3.20.20.10">
    <property type="entry name" value="Alanine racemase"/>
    <property type="match status" value="1"/>
</dbReference>
<dbReference type="SUPFAM" id="SSF50621">
    <property type="entry name" value="Alanine racemase C-terminal domain-like"/>
    <property type="match status" value="1"/>
</dbReference>
<evidence type="ECO:0000256" key="6">
    <source>
        <dbReference type="ARBA" id="ARBA00034138"/>
    </source>
</evidence>
<dbReference type="GO" id="GO:0005737">
    <property type="term" value="C:cytoplasm"/>
    <property type="evidence" value="ECO:0007669"/>
    <property type="project" value="TreeGrafter"/>
</dbReference>
<dbReference type="InterPro" id="IPR029066">
    <property type="entry name" value="PLP-binding_barrel"/>
</dbReference>
<dbReference type="Proteomes" id="UP000183685">
    <property type="component" value="Unassembled WGS sequence"/>
</dbReference>
<dbReference type="OrthoDB" id="9802147at2"/>
<keyword evidence="3 8" id="KW-0663">Pyridoxal phosphate</keyword>
<sequence>MQVLEIVRPSSPTEDFRGQYGELNCYSSIRGAIEAEASNDSVHLFFPDVLQDKAAEFLTGFRGRSMYAVKANPHAEVLKTLYTAGVRDFDVASIREVELVAGLLPGAKLYFMHPIKSRQAIQRAYMMGVRAFAFDHMDELNKILEETGYAEDLELFLRLGVSAKGAAYELSGKFGAPLDMAPMLLSRARQVAMKLGVSFHVGSQCMRPGAFSEAILQAAAVVGHAGIKLDVIDVGGGFPVAYPGMEPPALDSYFQTIHSALDMHGFADAETLCEPGRALVAESGAVAARVELRKGTDLYLNDGTYGALFDAGVPEWPFPLSLITADGRATLDETSFYRCFGPTCDSCDKMEGPFPLPVDVAEGDWVIFEHLGAYGHTMQARFNGFYSETMVAISRETDTPNTISVPTLVAAPTLIA</sequence>
<comment type="similarity">
    <text evidence="2">Belongs to the Orn/Lys/Arg decarboxylase class-II family.</text>
</comment>
<dbReference type="FunFam" id="3.20.20.10:FF:000008">
    <property type="entry name" value="Ornithine decarboxylase"/>
    <property type="match status" value="1"/>
</dbReference>
<dbReference type="EMBL" id="FNAK01000001">
    <property type="protein sequence ID" value="SDD39637.1"/>
    <property type="molecule type" value="Genomic_DNA"/>
</dbReference>
<evidence type="ECO:0000256" key="1">
    <source>
        <dbReference type="ARBA" id="ARBA00001933"/>
    </source>
</evidence>
<keyword evidence="4" id="KW-0456">Lyase</keyword>
<dbReference type="InterPro" id="IPR022644">
    <property type="entry name" value="De-COase2_N"/>
</dbReference>
<comment type="catalytic activity">
    <reaction evidence="7">
        <text>L-ornithine + H(+) = putrescine + CO2</text>
        <dbReference type="Rhea" id="RHEA:22964"/>
        <dbReference type="ChEBI" id="CHEBI:15378"/>
        <dbReference type="ChEBI" id="CHEBI:16526"/>
        <dbReference type="ChEBI" id="CHEBI:46911"/>
        <dbReference type="ChEBI" id="CHEBI:326268"/>
        <dbReference type="EC" id="4.1.1.17"/>
    </reaction>
</comment>
<dbReference type="GO" id="GO:0033387">
    <property type="term" value="P:putrescine biosynthetic process from arginine, via ornithine"/>
    <property type="evidence" value="ECO:0007669"/>
    <property type="project" value="TreeGrafter"/>
</dbReference>
<dbReference type="PROSITE" id="PS00878">
    <property type="entry name" value="ODR_DC_2_1"/>
    <property type="match status" value="1"/>
</dbReference>
<feature type="modified residue" description="N6-(pyridoxal phosphate)lysine" evidence="8">
    <location>
        <position position="70"/>
    </location>
</feature>
<evidence type="ECO:0000256" key="5">
    <source>
        <dbReference type="ARBA" id="ARBA00034115"/>
    </source>
</evidence>